<dbReference type="GO" id="GO:0006369">
    <property type="term" value="P:termination of RNA polymerase II transcription"/>
    <property type="evidence" value="ECO:0007669"/>
    <property type="project" value="TreeGrafter"/>
</dbReference>
<evidence type="ECO:0000313" key="5">
    <source>
        <dbReference type="Proteomes" id="UP000225277"/>
    </source>
</evidence>
<gene>
    <name evidence="4" type="ORF">RCC_07275</name>
</gene>
<evidence type="ECO:0000259" key="3">
    <source>
        <dbReference type="PROSITE" id="PS50142"/>
    </source>
</evidence>
<dbReference type="GO" id="GO:0005654">
    <property type="term" value="C:nucleoplasm"/>
    <property type="evidence" value="ECO:0007669"/>
    <property type="project" value="TreeGrafter"/>
</dbReference>
<dbReference type="Gene3D" id="1.10.1520.10">
    <property type="entry name" value="Ribonuclease III domain"/>
    <property type="match status" value="1"/>
</dbReference>
<feature type="compositionally biased region" description="Basic and acidic residues" evidence="2">
    <location>
        <begin position="1"/>
        <end position="11"/>
    </location>
</feature>
<dbReference type="PANTHER" id="PTHR11207:SF0">
    <property type="entry name" value="RIBONUCLEASE 3"/>
    <property type="match status" value="1"/>
</dbReference>
<dbReference type="InterPro" id="IPR036389">
    <property type="entry name" value="RNase_III_sf"/>
</dbReference>
<sequence>MSKRAAPDDYHYQTPHKKRNITSSQTNAPTLPNTPVLPNPLPPLPKVAPHLAAAPFIHKSCAKYSQSSAVQDLSYERLEFVGDAYIELFASTLIFDRYPHLNAGRMSQLRESLVKNETLAEYSRAYGFDTRIEVDSFRHMEAAATSSKGNKGLNKVFADVFEAYLAAVVLSDKENGYTAAEKWAVSLWAPRVAAWEKDNANLLNATPANKVEVDPRTVYNPEAKQELNKRLTWSGKEVRITYEPWRDMIELKGDKIGQCQHFIAVYLTGYGVEKKLLGKGEGKSRAEAGQWAAIDAMHGEMKAFVAECAQKCAEIKEKRRLEMERKQEAEVKGEA</sequence>
<dbReference type="GO" id="GO:0006364">
    <property type="term" value="P:rRNA processing"/>
    <property type="evidence" value="ECO:0007669"/>
    <property type="project" value="TreeGrafter"/>
</dbReference>
<keyword evidence="1" id="KW-0694">RNA-binding</keyword>
<accession>A0A2D3UUT6</accession>
<organism evidence="4 5">
    <name type="scientific">Ramularia collo-cygni</name>
    <dbReference type="NCBI Taxonomy" id="112498"/>
    <lineage>
        <taxon>Eukaryota</taxon>
        <taxon>Fungi</taxon>
        <taxon>Dikarya</taxon>
        <taxon>Ascomycota</taxon>
        <taxon>Pezizomycotina</taxon>
        <taxon>Dothideomycetes</taxon>
        <taxon>Dothideomycetidae</taxon>
        <taxon>Mycosphaerellales</taxon>
        <taxon>Mycosphaerellaceae</taxon>
        <taxon>Ramularia</taxon>
    </lineage>
</organism>
<dbReference type="EMBL" id="FJUY01000011">
    <property type="protein sequence ID" value="CZT21412.1"/>
    <property type="molecule type" value="Genomic_DNA"/>
</dbReference>
<dbReference type="GO" id="GO:0003723">
    <property type="term" value="F:RNA binding"/>
    <property type="evidence" value="ECO:0007669"/>
    <property type="project" value="UniProtKB-KW"/>
</dbReference>
<dbReference type="Gene3D" id="3.30.160.20">
    <property type="match status" value="1"/>
</dbReference>
<dbReference type="AlphaFoldDB" id="A0A2D3UUT6"/>
<dbReference type="GeneID" id="35602394"/>
<evidence type="ECO:0000256" key="1">
    <source>
        <dbReference type="ARBA" id="ARBA00022884"/>
    </source>
</evidence>
<dbReference type="RefSeq" id="XP_023628301.1">
    <property type="nucleotide sequence ID" value="XM_023772533.1"/>
</dbReference>
<dbReference type="GO" id="GO:0004525">
    <property type="term" value="F:ribonuclease III activity"/>
    <property type="evidence" value="ECO:0007669"/>
    <property type="project" value="InterPro"/>
</dbReference>
<feature type="domain" description="RNase III" evidence="3">
    <location>
        <begin position="64"/>
        <end position="173"/>
    </location>
</feature>
<dbReference type="PANTHER" id="PTHR11207">
    <property type="entry name" value="RIBONUCLEASE III"/>
    <property type="match status" value="1"/>
</dbReference>
<dbReference type="InterPro" id="IPR000999">
    <property type="entry name" value="RNase_III_dom"/>
</dbReference>
<dbReference type="SUPFAM" id="SSF69065">
    <property type="entry name" value="RNase III domain-like"/>
    <property type="match status" value="1"/>
</dbReference>
<dbReference type="OrthoDB" id="2392202at2759"/>
<name>A0A2D3UUT6_9PEZI</name>
<proteinExistence type="predicted"/>
<dbReference type="STRING" id="112498.A0A2D3UUT6"/>
<dbReference type="Proteomes" id="UP000225277">
    <property type="component" value="Unassembled WGS sequence"/>
</dbReference>
<dbReference type="PROSITE" id="PS50142">
    <property type="entry name" value="RNASE_3_2"/>
    <property type="match status" value="1"/>
</dbReference>
<evidence type="ECO:0000313" key="4">
    <source>
        <dbReference type="EMBL" id="CZT21412.1"/>
    </source>
</evidence>
<feature type="region of interest" description="Disordered" evidence="2">
    <location>
        <begin position="1"/>
        <end position="37"/>
    </location>
</feature>
<dbReference type="CDD" id="cd00593">
    <property type="entry name" value="RIBOc"/>
    <property type="match status" value="1"/>
</dbReference>
<protein>
    <recommendedName>
        <fullName evidence="3">RNase III domain-containing protein</fullName>
    </recommendedName>
</protein>
<dbReference type="GO" id="GO:0034475">
    <property type="term" value="P:U4 snRNA 3'-end processing"/>
    <property type="evidence" value="ECO:0007669"/>
    <property type="project" value="TreeGrafter"/>
</dbReference>
<keyword evidence="5" id="KW-1185">Reference proteome</keyword>
<dbReference type="PROSITE" id="PS00517">
    <property type="entry name" value="RNASE_3_1"/>
    <property type="match status" value="1"/>
</dbReference>
<dbReference type="Pfam" id="PF00636">
    <property type="entry name" value="Ribonuclease_3"/>
    <property type="match status" value="1"/>
</dbReference>
<reference evidence="4 5" key="1">
    <citation type="submission" date="2016-03" db="EMBL/GenBank/DDBJ databases">
        <authorList>
            <person name="Ploux O."/>
        </authorList>
    </citation>
    <scope>NUCLEOTIDE SEQUENCE [LARGE SCALE GENOMIC DNA]</scope>
    <source>
        <strain evidence="4 5">URUG2</strain>
    </source>
</reference>
<dbReference type="SMART" id="SM00535">
    <property type="entry name" value="RIBOc"/>
    <property type="match status" value="1"/>
</dbReference>
<evidence type="ECO:0000256" key="2">
    <source>
        <dbReference type="SAM" id="MobiDB-lite"/>
    </source>
</evidence>